<evidence type="ECO:0000256" key="1">
    <source>
        <dbReference type="ARBA" id="ARBA00022821"/>
    </source>
</evidence>
<evidence type="ECO:0000313" key="4">
    <source>
        <dbReference type="Proteomes" id="UP000796880"/>
    </source>
</evidence>
<evidence type="ECO:0000313" key="3">
    <source>
        <dbReference type="EMBL" id="KAF3448140.1"/>
    </source>
</evidence>
<name>A0A8K0HA22_9ROSA</name>
<keyword evidence="4" id="KW-1185">Reference proteome</keyword>
<dbReference type="PANTHER" id="PTHR33463">
    <property type="entry name" value="NB-ARC DOMAIN-CONTAINING PROTEIN-RELATED"/>
    <property type="match status" value="1"/>
</dbReference>
<sequence length="374" mass="42711">MCEWETEEASNNIRGGSNASLLELKHLSNLTTLDINIKDYSQLPFNFFYDKFKHFKIFIGDMWEWHAEHATLKMLKLKLSQRNQCDQGLETIELSLLNLISLESVCSGKLAVDSFKRLKIIKVKNCPKLKNFFPRSMLVHEVLELEKIEVEDYKGMKEIVEGKEEQLVDEVNDPIEFHGLRSLTLQSLPELTSLSSNQSPLLASTRNPMQLFNHKVILNAIERELNALQYCSYQQSPVQKSSVVFPQLEDLILSSIPLNELWDDQLSTRLCWIRNLSSLTVEGCDGLTFLCSSSMSMNLFLQLKTLKLETLVLEAIGKLETFCASASYIEFPCLQGLIIKDCSKLGPFIIDPRMRKNVIDTAGHHLFDEKVGFP</sequence>
<protein>
    <recommendedName>
        <fullName evidence="2">Disease resistance protein At4g27190-like leucine-rich repeats domain-containing protein</fullName>
    </recommendedName>
</protein>
<dbReference type="Pfam" id="PF23247">
    <property type="entry name" value="LRR_RPS2"/>
    <property type="match status" value="2"/>
</dbReference>
<dbReference type="InterPro" id="IPR057135">
    <property type="entry name" value="At4g27190-like_LRR"/>
</dbReference>
<dbReference type="InterPro" id="IPR050905">
    <property type="entry name" value="Plant_NBS-LRR"/>
</dbReference>
<feature type="domain" description="Disease resistance protein At4g27190-like leucine-rich repeats" evidence="2">
    <location>
        <begin position="93"/>
        <end position="198"/>
    </location>
</feature>
<dbReference type="OrthoDB" id="1751378at2759"/>
<keyword evidence="1" id="KW-0611">Plant defense</keyword>
<dbReference type="AlphaFoldDB" id="A0A8K0HA22"/>
<comment type="caution">
    <text evidence="3">The sequence shown here is derived from an EMBL/GenBank/DDBJ whole genome shotgun (WGS) entry which is preliminary data.</text>
</comment>
<organism evidence="3 4">
    <name type="scientific">Rhamnella rubrinervis</name>
    <dbReference type="NCBI Taxonomy" id="2594499"/>
    <lineage>
        <taxon>Eukaryota</taxon>
        <taxon>Viridiplantae</taxon>
        <taxon>Streptophyta</taxon>
        <taxon>Embryophyta</taxon>
        <taxon>Tracheophyta</taxon>
        <taxon>Spermatophyta</taxon>
        <taxon>Magnoliopsida</taxon>
        <taxon>eudicotyledons</taxon>
        <taxon>Gunneridae</taxon>
        <taxon>Pentapetalae</taxon>
        <taxon>rosids</taxon>
        <taxon>fabids</taxon>
        <taxon>Rosales</taxon>
        <taxon>Rhamnaceae</taxon>
        <taxon>rhamnoid group</taxon>
        <taxon>Rhamneae</taxon>
        <taxon>Rhamnella</taxon>
    </lineage>
</organism>
<proteinExistence type="predicted"/>
<evidence type="ECO:0000259" key="2">
    <source>
        <dbReference type="Pfam" id="PF23247"/>
    </source>
</evidence>
<feature type="domain" description="Disease resistance protein At4g27190-like leucine-rich repeats" evidence="2">
    <location>
        <begin position="248"/>
        <end position="344"/>
    </location>
</feature>
<dbReference type="PANTHER" id="PTHR33463:SF203">
    <property type="entry name" value="AAA+ ATPASE DOMAIN-CONTAINING PROTEIN"/>
    <property type="match status" value="1"/>
</dbReference>
<accession>A0A8K0HA22</accession>
<dbReference type="EMBL" id="VOIH02000004">
    <property type="protein sequence ID" value="KAF3448140.1"/>
    <property type="molecule type" value="Genomic_DNA"/>
</dbReference>
<gene>
    <name evidence="3" type="ORF">FNV43_RR08851</name>
</gene>
<reference evidence="3" key="1">
    <citation type="submission" date="2020-03" db="EMBL/GenBank/DDBJ databases">
        <title>A high-quality chromosome-level genome assembly of a woody plant with both climbing and erect habits, Rhamnella rubrinervis.</title>
        <authorList>
            <person name="Lu Z."/>
            <person name="Yang Y."/>
            <person name="Zhu X."/>
            <person name="Sun Y."/>
        </authorList>
    </citation>
    <scope>NUCLEOTIDE SEQUENCE</scope>
    <source>
        <strain evidence="3">BYM</strain>
        <tissue evidence="3">Leaf</tissue>
    </source>
</reference>
<dbReference type="Proteomes" id="UP000796880">
    <property type="component" value="Unassembled WGS sequence"/>
</dbReference>